<dbReference type="SUPFAM" id="SSF53474">
    <property type="entry name" value="alpha/beta-Hydrolases"/>
    <property type="match status" value="1"/>
</dbReference>
<protein>
    <recommendedName>
        <fullName evidence="2">Serine hydrolase domain-containing protein</fullName>
    </recommendedName>
</protein>
<dbReference type="InterPro" id="IPR005645">
    <property type="entry name" value="FSH-like_dom"/>
</dbReference>
<accession>A0A024TCI7</accession>
<evidence type="ECO:0000259" key="2">
    <source>
        <dbReference type="Pfam" id="PF03959"/>
    </source>
</evidence>
<dbReference type="STRING" id="157072.A0A024TCI7"/>
<dbReference type="PANTHER" id="PTHR48070">
    <property type="entry name" value="ESTERASE OVCA2"/>
    <property type="match status" value="1"/>
</dbReference>
<dbReference type="RefSeq" id="XP_008880138.1">
    <property type="nucleotide sequence ID" value="XM_008881916.1"/>
</dbReference>
<dbReference type="AlphaFoldDB" id="A0A024TCI7"/>
<dbReference type="GO" id="GO:0005634">
    <property type="term" value="C:nucleus"/>
    <property type="evidence" value="ECO:0007669"/>
    <property type="project" value="TreeGrafter"/>
</dbReference>
<dbReference type="OrthoDB" id="414698at2759"/>
<organism evidence="3">
    <name type="scientific">Aphanomyces invadans</name>
    <dbReference type="NCBI Taxonomy" id="157072"/>
    <lineage>
        <taxon>Eukaryota</taxon>
        <taxon>Sar</taxon>
        <taxon>Stramenopiles</taxon>
        <taxon>Oomycota</taxon>
        <taxon>Saprolegniomycetes</taxon>
        <taxon>Saprolegniales</taxon>
        <taxon>Verrucalvaceae</taxon>
        <taxon>Aphanomyces</taxon>
    </lineage>
</organism>
<dbReference type="GO" id="GO:0005737">
    <property type="term" value="C:cytoplasm"/>
    <property type="evidence" value="ECO:0007669"/>
    <property type="project" value="TreeGrafter"/>
</dbReference>
<dbReference type="VEuPathDB" id="FungiDB:H310_14123"/>
<dbReference type="InterPro" id="IPR050593">
    <property type="entry name" value="LovG"/>
</dbReference>
<dbReference type="Pfam" id="PF03959">
    <property type="entry name" value="FSH1"/>
    <property type="match status" value="1"/>
</dbReference>
<dbReference type="GeneID" id="20091173"/>
<evidence type="ECO:0000313" key="3">
    <source>
        <dbReference type="EMBL" id="ETV91301.1"/>
    </source>
</evidence>
<proteinExistence type="predicted"/>
<dbReference type="eggNOG" id="KOG2551">
    <property type="taxonomic scope" value="Eukaryota"/>
</dbReference>
<dbReference type="InterPro" id="IPR029058">
    <property type="entry name" value="AB_hydrolase_fold"/>
</dbReference>
<dbReference type="PANTHER" id="PTHR48070:SF6">
    <property type="entry name" value="ESTERASE OVCA2"/>
    <property type="match status" value="1"/>
</dbReference>
<gene>
    <name evidence="3" type="ORF">H310_14123</name>
</gene>
<dbReference type="Gene3D" id="3.40.50.1820">
    <property type="entry name" value="alpha/beta hydrolase"/>
    <property type="match status" value="1"/>
</dbReference>
<name>A0A024TCI7_9STRA</name>
<feature type="domain" description="Serine hydrolase" evidence="2">
    <location>
        <begin position="9"/>
        <end position="201"/>
    </location>
</feature>
<evidence type="ECO:0000256" key="1">
    <source>
        <dbReference type="ARBA" id="ARBA00022801"/>
    </source>
</evidence>
<keyword evidence="1" id="KW-0378">Hydrolase</keyword>
<reference evidence="3" key="1">
    <citation type="submission" date="2013-12" db="EMBL/GenBank/DDBJ databases">
        <title>The Genome Sequence of Aphanomyces invadans NJM9701.</title>
        <authorList>
            <consortium name="The Broad Institute Genomics Platform"/>
            <person name="Russ C."/>
            <person name="Tyler B."/>
            <person name="van West P."/>
            <person name="Dieguez-Uribeondo J."/>
            <person name="Young S.K."/>
            <person name="Zeng Q."/>
            <person name="Gargeya S."/>
            <person name="Fitzgerald M."/>
            <person name="Abouelleil A."/>
            <person name="Alvarado L."/>
            <person name="Chapman S.B."/>
            <person name="Gainer-Dewar J."/>
            <person name="Goldberg J."/>
            <person name="Griggs A."/>
            <person name="Gujja S."/>
            <person name="Hansen M."/>
            <person name="Howarth C."/>
            <person name="Imamovic A."/>
            <person name="Ireland A."/>
            <person name="Larimer J."/>
            <person name="McCowan C."/>
            <person name="Murphy C."/>
            <person name="Pearson M."/>
            <person name="Poon T.W."/>
            <person name="Priest M."/>
            <person name="Roberts A."/>
            <person name="Saif S."/>
            <person name="Shea T."/>
            <person name="Sykes S."/>
            <person name="Wortman J."/>
            <person name="Nusbaum C."/>
            <person name="Birren B."/>
        </authorList>
    </citation>
    <scope>NUCLEOTIDE SEQUENCE [LARGE SCALE GENOMIC DNA]</scope>
    <source>
        <strain evidence="3">NJM9701</strain>
    </source>
</reference>
<sequence length="222" mass="24536">MVGGGVPRRLRLLCLHGWRTNAAVMNAQLQGFRKAFGPDGVDFTILHAPFAASGPAHTTVSDNFDGPFFEWWDYIEHPAGAPKRHEYVGWKASLEFAMDRIDRDGPFDALVGFSQGAGMATLLTAHYSSTTRIPYSAVVLCCGLLPRDGMPRGLALPLSIPSFHILGKADSRYGWGRKLLSAYDPRQRQVFEHAGGHRFPVYPEYMATYNSIAHDLRAICIA</sequence>
<dbReference type="EMBL" id="KI914012">
    <property type="protein sequence ID" value="ETV91301.1"/>
    <property type="molecule type" value="Genomic_DNA"/>
</dbReference>
<dbReference type="GO" id="GO:0016787">
    <property type="term" value="F:hydrolase activity"/>
    <property type="evidence" value="ECO:0007669"/>
    <property type="project" value="UniProtKB-KW"/>
</dbReference>